<keyword evidence="1 2" id="KW-0597">Phosphoprotein</keyword>
<sequence length="123" mass="13285">MNRPPTILCIDDEELGLLVRKAVLERAGYHVLTAAEGKQGLELFDNNSIDGVVLDYSMPGMNGMEIARIMRNRKPHVPILLHSAYVGLPPEAIALASHTLTKGSGPADLLRSVEQLVGHGGKH</sequence>
<organism evidence="4 5">
    <name type="scientific">Acidipila rosea</name>
    <dbReference type="NCBI Taxonomy" id="768535"/>
    <lineage>
        <taxon>Bacteria</taxon>
        <taxon>Pseudomonadati</taxon>
        <taxon>Acidobacteriota</taxon>
        <taxon>Terriglobia</taxon>
        <taxon>Terriglobales</taxon>
        <taxon>Acidobacteriaceae</taxon>
        <taxon>Acidipila</taxon>
    </lineage>
</organism>
<feature type="domain" description="Response regulatory" evidence="3">
    <location>
        <begin position="6"/>
        <end position="117"/>
    </location>
</feature>
<comment type="caution">
    <text evidence="4">The sequence shown here is derived from an EMBL/GenBank/DDBJ whole genome shotgun (WGS) entry which is preliminary data.</text>
</comment>
<dbReference type="SUPFAM" id="SSF52172">
    <property type="entry name" value="CheY-like"/>
    <property type="match status" value="1"/>
</dbReference>
<dbReference type="OrthoDB" id="9800897at2"/>
<evidence type="ECO:0000256" key="2">
    <source>
        <dbReference type="PROSITE-ProRule" id="PRU00169"/>
    </source>
</evidence>
<evidence type="ECO:0000256" key="1">
    <source>
        <dbReference type="ARBA" id="ARBA00022553"/>
    </source>
</evidence>
<dbReference type="InterPro" id="IPR050595">
    <property type="entry name" value="Bact_response_regulator"/>
</dbReference>
<dbReference type="AlphaFoldDB" id="A0A4R1L695"/>
<dbReference type="Gene3D" id="3.40.50.2300">
    <property type="match status" value="1"/>
</dbReference>
<dbReference type="SMART" id="SM00448">
    <property type="entry name" value="REC"/>
    <property type="match status" value="1"/>
</dbReference>
<proteinExistence type="predicted"/>
<accession>A0A4R1L695</accession>
<dbReference type="PANTHER" id="PTHR44591">
    <property type="entry name" value="STRESS RESPONSE REGULATOR PROTEIN 1"/>
    <property type="match status" value="1"/>
</dbReference>
<dbReference type="PROSITE" id="PS50110">
    <property type="entry name" value="RESPONSE_REGULATORY"/>
    <property type="match status" value="1"/>
</dbReference>
<dbReference type="InterPro" id="IPR011006">
    <property type="entry name" value="CheY-like_superfamily"/>
</dbReference>
<dbReference type="PANTHER" id="PTHR44591:SF3">
    <property type="entry name" value="RESPONSE REGULATORY DOMAIN-CONTAINING PROTEIN"/>
    <property type="match status" value="1"/>
</dbReference>
<feature type="modified residue" description="4-aspartylphosphate" evidence="2">
    <location>
        <position position="55"/>
    </location>
</feature>
<evidence type="ECO:0000313" key="5">
    <source>
        <dbReference type="Proteomes" id="UP000295210"/>
    </source>
</evidence>
<name>A0A4R1L695_9BACT</name>
<evidence type="ECO:0000259" key="3">
    <source>
        <dbReference type="PROSITE" id="PS50110"/>
    </source>
</evidence>
<dbReference type="Proteomes" id="UP000295210">
    <property type="component" value="Unassembled WGS sequence"/>
</dbReference>
<protein>
    <submittedName>
        <fullName evidence="4">Response regulator receiver domain-containing protein</fullName>
    </submittedName>
</protein>
<dbReference type="RefSeq" id="WP_131993563.1">
    <property type="nucleotide sequence ID" value="NZ_SMGK01000002.1"/>
</dbReference>
<dbReference type="Pfam" id="PF00072">
    <property type="entry name" value="Response_reg"/>
    <property type="match status" value="1"/>
</dbReference>
<gene>
    <name evidence="4" type="ORF">C7378_1288</name>
</gene>
<dbReference type="EMBL" id="SMGK01000002">
    <property type="protein sequence ID" value="TCK73675.1"/>
    <property type="molecule type" value="Genomic_DNA"/>
</dbReference>
<dbReference type="InterPro" id="IPR001789">
    <property type="entry name" value="Sig_transdc_resp-reg_receiver"/>
</dbReference>
<dbReference type="GO" id="GO:0000160">
    <property type="term" value="P:phosphorelay signal transduction system"/>
    <property type="evidence" value="ECO:0007669"/>
    <property type="project" value="InterPro"/>
</dbReference>
<reference evidence="4 5" key="1">
    <citation type="submission" date="2019-03" db="EMBL/GenBank/DDBJ databases">
        <title>Genomic Encyclopedia of Type Strains, Phase IV (KMG-IV): sequencing the most valuable type-strain genomes for metagenomic binning, comparative biology and taxonomic classification.</title>
        <authorList>
            <person name="Goeker M."/>
        </authorList>
    </citation>
    <scope>NUCLEOTIDE SEQUENCE [LARGE SCALE GENOMIC DNA]</scope>
    <source>
        <strain evidence="4 5">DSM 103428</strain>
    </source>
</reference>
<keyword evidence="5" id="KW-1185">Reference proteome</keyword>
<evidence type="ECO:0000313" key="4">
    <source>
        <dbReference type="EMBL" id="TCK73675.1"/>
    </source>
</evidence>